<evidence type="ECO:0000256" key="1">
    <source>
        <dbReference type="ARBA" id="ARBA00004173"/>
    </source>
</evidence>
<dbReference type="STRING" id="2282107.A0A286URH0"/>
<dbReference type="Proteomes" id="UP000217199">
    <property type="component" value="Unassembled WGS sequence"/>
</dbReference>
<proteinExistence type="inferred from homology"/>
<dbReference type="AlphaFoldDB" id="A0A286URH0"/>
<sequence length="287" mass="33597">MVRRVPTQVHKQVARLAQTGYIQREPLWYRAVLEHPPLPLPARAPANRFPPEFERHAKPYDLPQTIEGASSHLKKPKKVRAEQIVYLEDQVRRQFFRDHPFEAFRERSLVEEDRIEDEHPINGAEWTRLSQRTRNPNSEDAVRFAVNLYENTPDLPLSEAYAAAVLQFRALRSEQKIAAQIARLEAEHFGTKFKPGPIQQGFDREEENLKSWTQKKYMESESNEARKRWKMVASTPQGDWPAQWTEGKTYTRLWKDGIRPDYSPALSDAAETQKIVDRPQLEFAFQH</sequence>
<name>A0A286URH0_9AGAM</name>
<evidence type="ECO:0000256" key="4">
    <source>
        <dbReference type="ARBA" id="ARBA00023128"/>
    </source>
</evidence>
<gene>
    <name evidence="8" type="ORF">PNOK_0210900</name>
</gene>
<dbReference type="FunCoup" id="A0A286URH0">
    <property type="interactions" value="203"/>
</dbReference>
<evidence type="ECO:0000256" key="6">
    <source>
        <dbReference type="ARBA" id="ARBA00035137"/>
    </source>
</evidence>
<protein>
    <recommendedName>
        <fullName evidence="6">Small ribosomal subunit protein mS23</fullName>
    </recommendedName>
    <alternativeName>
        <fullName evidence="7">37S ribosomal protein S25, mitochondrial</fullName>
    </alternativeName>
</protein>
<keyword evidence="9" id="KW-1185">Reference proteome</keyword>
<dbReference type="InterPro" id="IPR016939">
    <property type="entry name" value="Ribosomal_mS23_fun"/>
</dbReference>
<keyword evidence="5" id="KW-0687">Ribonucleoprotein</keyword>
<comment type="similarity">
    <text evidence="2">Belongs to the mitochondrion-specific ribosomal protein mS23 family.</text>
</comment>
<evidence type="ECO:0000256" key="3">
    <source>
        <dbReference type="ARBA" id="ARBA00022980"/>
    </source>
</evidence>
<evidence type="ECO:0000256" key="5">
    <source>
        <dbReference type="ARBA" id="ARBA00023274"/>
    </source>
</evidence>
<dbReference type="GO" id="GO:0003735">
    <property type="term" value="F:structural constituent of ribosome"/>
    <property type="evidence" value="ECO:0007669"/>
    <property type="project" value="InterPro"/>
</dbReference>
<dbReference type="PANTHER" id="PTHR37799">
    <property type="entry name" value="37S RIBOSOMAL PROTEIN S25, MITOCHONDRIAL"/>
    <property type="match status" value="1"/>
</dbReference>
<dbReference type="GO" id="GO:0005763">
    <property type="term" value="C:mitochondrial small ribosomal subunit"/>
    <property type="evidence" value="ECO:0007669"/>
    <property type="project" value="InterPro"/>
</dbReference>
<keyword evidence="4" id="KW-0496">Mitochondrion</keyword>
<organism evidence="8 9">
    <name type="scientific">Pyrrhoderma noxium</name>
    <dbReference type="NCBI Taxonomy" id="2282107"/>
    <lineage>
        <taxon>Eukaryota</taxon>
        <taxon>Fungi</taxon>
        <taxon>Dikarya</taxon>
        <taxon>Basidiomycota</taxon>
        <taxon>Agaricomycotina</taxon>
        <taxon>Agaricomycetes</taxon>
        <taxon>Hymenochaetales</taxon>
        <taxon>Hymenochaetaceae</taxon>
        <taxon>Pyrrhoderma</taxon>
    </lineage>
</organism>
<evidence type="ECO:0000256" key="7">
    <source>
        <dbReference type="ARBA" id="ARBA00035421"/>
    </source>
</evidence>
<accession>A0A286URH0</accession>
<dbReference type="Pfam" id="PF13741">
    <property type="entry name" value="MRP-S25"/>
    <property type="match status" value="1"/>
</dbReference>
<comment type="caution">
    <text evidence="8">The sequence shown here is derived from an EMBL/GenBank/DDBJ whole genome shotgun (WGS) entry which is preliminary data.</text>
</comment>
<dbReference type="InParanoid" id="A0A286URH0"/>
<reference evidence="8 9" key="1">
    <citation type="journal article" date="2017" name="Mol. Ecol.">
        <title>Comparative and population genomic landscape of Phellinus noxius: A hypervariable fungus causing root rot in trees.</title>
        <authorList>
            <person name="Chung C.L."/>
            <person name="Lee T.J."/>
            <person name="Akiba M."/>
            <person name="Lee H.H."/>
            <person name="Kuo T.H."/>
            <person name="Liu D."/>
            <person name="Ke H.M."/>
            <person name="Yokoi T."/>
            <person name="Roa M.B."/>
            <person name="Lu M.J."/>
            <person name="Chang Y.Y."/>
            <person name="Ann P.J."/>
            <person name="Tsai J.N."/>
            <person name="Chen C.Y."/>
            <person name="Tzean S.S."/>
            <person name="Ota Y."/>
            <person name="Hattori T."/>
            <person name="Sahashi N."/>
            <person name="Liou R.F."/>
            <person name="Kikuchi T."/>
            <person name="Tsai I.J."/>
        </authorList>
    </citation>
    <scope>NUCLEOTIDE SEQUENCE [LARGE SCALE GENOMIC DNA]</scope>
    <source>
        <strain evidence="8 9">FFPRI411160</strain>
    </source>
</reference>
<evidence type="ECO:0000313" key="9">
    <source>
        <dbReference type="Proteomes" id="UP000217199"/>
    </source>
</evidence>
<comment type="subcellular location">
    <subcellularLocation>
        <location evidence="1">Mitochondrion</location>
    </subcellularLocation>
</comment>
<evidence type="ECO:0000256" key="2">
    <source>
        <dbReference type="ARBA" id="ARBA00009864"/>
    </source>
</evidence>
<keyword evidence="3" id="KW-0689">Ribosomal protein</keyword>
<dbReference type="EMBL" id="NBII01000002">
    <property type="protein sequence ID" value="PAV22152.1"/>
    <property type="molecule type" value="Genomic_DNA"/>
</dbReference>
<dbReference type="PANTHER" id="PTHR37799:SF1">
    <property type="entry name" value="SMALL RIBOSOMAL SUBUNIT PROTEIN MS23"/>
    <property type="match status" value="1"/>
</dbReference>
<dbReference type="OrthoDB" id="5542239at2759"/>
<evidence type="ECO:0000313" key="8">
    <source>
        <dbReference type="EMBL" id="PAV22152.1"/>
    </source>
</evidence>